<dbReference type="SUPFAM" id="SSF103247">
    <property type="entry name" value="TT1751-like"/>
    <property type="match status" value="1"/>
</dbReference>
<gene>
    <name evidence="2" type="ORF">CODIS_12260</name>
</gene>
<keyword evidence="3" id="KW-1185">Reference proteome</keyword>
<protein>
    <recommendedName>
        <fullName evidence="4">DUF302 domain-containing protein</fullName>
    </recommendedName>
</protein>
<dbReference type="Proteomes" id="UP000094769">
    <property type="component" value="Unassembled WGS sequence"/>
</dbReference>
<dbReference type="InterPro" id="IPR005180">
    <property type="entry name" value="DUF302"/>
</dbReference>
<accession>A0A7Z1AG23</accession>
<feature type="signal peptide" evidence="1">
    <location>
        <begin position="1"/>
        <end position="19"/>
    </location>
</feature>
<dbReference type="RefSeq" id="WP_069122175.1">
    <property type="nucleotide sequence ID" value="NZ_MARB01000005.1"/>
</dbReference>
<sequence length="155" mass="16619">MRVILALCTLFLIAGPCMANGPADSSSAVKVFRSGEPFEDVVDNIKMAIVERGLLVSGTLHVSDMLNRTAPDLGYAEVFAKAESVEFCSALISHKMAQAAPENIAICPFTIAVYVKQTDAEQVYVAYRSPHLAGKGKEVADEIIALMEGIIEDSI</sequence>
<feature type="chain" id="PRO_5030922760" description="DUF302 domain-containing protein" evidence="1">
    <location>
        <begin position="20"/>
        <end position="155"/>
    </location>
</feature>
<dbReference type="CDD" id="cd14797">
    <property type="entry name" value="DUF302"/>
    <property type="match status" value="1"/>
</dbReference>
<evidence type="ECO:0000313" key="3">
    <source>
        <dbReference type="Proteomes" id="UP000094769"/>
    </source>
</evidence>
<reference evidence="2 3" key="1">
    <citation type="submission" date="2016-06" db="EMBL/GenBank/DDBJ databases">
        <title>Genome sequence of endosymbiont of Candidatus Endolucinida thiodiazotropha.</title>
        <authorList>
            <person name="Poehlein A."/>
            <person name="Koenig S."/>
            <person name="Heiden S.E."/>
            <person name="Thuermer A."/>
            <person name="Voget S."/>
            <person name="Daniel R."/>
            <person name="Markert S."/>
            <person name="Gros O."/>
            <person name="Schweder T."/>
        </authorList>
    </citation>
    <scope>NUCLEOTIDE SEQUENCE [LARGE SCALE GENOMIC DNA]</scope>
    <source>
        <strain evidence="2 3">COS</strain>
    </source>
</reference>
<dbReference type="AlphaFoldDB" id="A0A7Z1AG23"/>
<organism evidence="2 3">
    <name type="scientific">Candidatus Thiodiazotropha endolucinida</name>
    <dbReference type="NCBI Taxonomy" id="1655433"/>
    <lineage>
        <taxon>Bacteria</taxon>
        <taxon>Pseudomonadati</taxon>
        <taxon>Pseudomonadota</taxon>
        <taxon>Gammaproteobacteria</taxon>
        <taxon>Chromatiales</taxon>
        <taxon>Sedimenticolaceae</taxon>
        <taxon>Candidatus Thiodiazotropha</taxon>
    </lineage>
</organism>
<dbReference type="InterPro" id="IPR035923">
    <property type="entry name" value="TT1751-like_sf"/>
</dbReference>
<evidence type="ECO:0008006" key="4">
    <source>
        <dbReference type="Google" id="ProtNLM"/>
    </source>
</evidence>
<dbReference type="EMBL" id="MARB01000005">
    <property type="protein sequence ID" value="ODJ88675.1"/>
    <property type="molecule type" value="Genomic_DNA"/>
</dbReference>
<evidence type="ECO:0000313" key="2">
    <source>
        <dbReference type="EMBL" id="ODJ88675.1"/>
    </source>
</evidence>
<dbReference type="OrthoDB" id="7363179at2"/>
<dbReference type="Gene3D" id="3.30.310.70">
    <property type="entry name" value="TT1751-like domain"/>
    <property type="match status" value="1"/>
</dbReference>
<keyword evidence="1" id="KW-0732">Signal</keyword>
<comment type="caution">
    <text evidence="2">The sequence shown here is derived from an EMBL/GenBank/DDBJ whole genome shotgun (WGS) entry which is preliminary data.</text>
</comment>
<name>A0A7Z1AG23_9GAMM</name>
<proteinExistence type="predicted"/>
<evidence type="ECO:0000256" key="1">
    <source>
        <dbReference type="SAM" id="SignalP"/>
    </source>
</evidence>